<dbReference type="GO" id="GO:0008233">
    <property type="term" value="F:peptidase activity"/>
    <property type="evidence" value="ECO:0007669"/>
    <property type="project" value="UniProtKB-KW"/>
</dbReference>
<protein>
    <recommendedName>
        <fullName evidence="4">Prohead serine protease domain-containing protein</fullName>
    </recommendedName>
</protein>
<evidence type="ECO:0000313" key="5">
    <source>
        <dbReference type="EMBL" id="TDP85602.1"/>
    </source>
</evidence>
<dbReference type="InterPro" id="IPR054613">
    <property type="entry name" value="Peptidase_S78_dom"/>
</dbReference>
<gene>
    <name evidence="5" type="ORF">EDD54_2457</name>
</gene>
<evidence type="ECO:0000256" key="1">
    <source>
        <dbReference type="ARBA" id="ARBA00022612"/>
    </source>
</evidence>
<dbReference type="GO" id="GO:0006508">
    <property type="term" value="P:proteolysis"/>
    <property type="evidence" value="ECO:0007669"/>
    <property type="project" value="UniProtKB-KW"/>
</dbReference>
<reference evidence="5 6" key="1">
    <citation type="submission" date="2019-03" db="EMBL/GenBank/DDBJ databases">
        <title>Genomic Encyclopedia of Type Strains, Phase IV (KMG-IV): sequencing the most valuable type-strain genomes for metagenomic binning, comparative biology and taxonomic classification.</title>
        <authorList>
            <person name="Goeker M."/>
        </authorList>
    </citation>
    <scope>NUCLEOTIDE SEQUENCE [LARGE SCALE GENOMIC DNA]</scope>
    <source>
        <strain evidence="5 6">DSM 102969</strain>
    </source>
</reference>
<evidence type="ECO:0000256" key="2">
    <source>
        <dbReference type="ARBA" id="ARBA00022670"/>
    </source>
</evidence>
<comment type="caution">
    <text evidence="5">The sequence shown here is derived from an EMBL/GenBank/DDBJ whole genome shotgun (WGS) entry which is preliminary data.</text>
</comment>
<accession>A0A4R6RH20</accession>
<dbReference type="RefSeq" id="WP_126541438.1">
    <property type="nucleotide sequence ID" value="NZ_BSPM01000004.1"/>
</dbReference>
<keyword evidence="1" id="KW-1188">Viral release from host cell</keyword>
<dbReference type="Proteomes" id="UP000294547">
    <property type="component" value="Unassembled WGS sequence"/>
</dbReference>
<dbReference type="AlphaFoldDB" id="A0A4R6RH20"/>
<dbReference type="InterPro" id="IPR006433">
    <property type="entry name" value="Prohead_protease"/>
</dbReference>
<evidence type="ECO:0000259" key="4">
    <source>
        <dbReference type="Pfam" id="PF04586"/>
    </source>
</evidence>
<proteinExistence type="predicted"/>
<keyword evidence="3" id="KW-0378">Hydrolase</keyword>
<organism evidence="5 6">
    <name type="scientific">Oharaeibacter diazotrophicus</name>
    <dbReference type="NCBI Taxonomy" id="1920512"/>
    <lineage>
        <taxon>Bacteria</taxon>
        <taxon>Pseudomonadati</taxon>
        <taxon>Pseudomonadota</taxon>
        <taxon>Alphaproteobacteria</taxon>
        <taxon>Hyphomicrobiales</taxon>
        <taxon>Pleomorphomonadaceae</taxon>
        <taxon>Oharaeibacter</taxon>
    </lineage>
</organism>
<keyword evidence="6" id="KW-1185">Reference proteome</keyword>
<feature type="domain" description="Prohead serine protease" evidence="4">
    <location>
        <begin position="8"/>
        <end position="145"/>
    </location>
</feature>
<dbReference type="Pfam" id="PF04586">
    <property type="entry name" value="Peptidase_S78"/>
    <property type="match status" value="1"/>
</dbReference>
<name>A0A4R6RH20_9HYPH</name>
<sequence length="173" mass="18550">MQRETSDIEVRFAAPGEDGTIEGVAIRFGVVDSYGSQFAPSAFAGMEGRTVPMLWSHDRADVIGSWTVTRISPTDMKVRGRLNLDVQRAREARAMIQAGDVRGLSVGFSTVKDERRGAVRTILRATLHEVSITAFAAVPGSAVTSIRSDRAGAAVRLAEAALSAARAIRNPRP</sequence>
<dbReference type="EMBL" id="SNXY01000007">
    <property type="protein sequence ID" value="TDP85602.1"/>
    <property type="molecule type" value="Genomic_DNA"/>
</dbReference>
<dbReference type="NCBIfam" id="TIGR01543">
    <property type="entry name" value="proheadase_HK97"/>
    <property type="match status" value="1"/>
</dbReference>
<evidence type="ECO:0000256" key="3">
    <source>
        <dbReference type="ARBA" id="ARBA00022801"/>
    </source>
</evidence>
<evidence type="ECO:0000313" key="6">
    <source>
        <dbReference type="Proteomes" id="UP000294547"/>
    </source>
</evidence>
<keyword evidence="2" id="KW-0645">Protease</keyword>
<dbReference type="OrthoDB" id="9804926at2"/>